<evidence type="ECO:0000256" key="2">
    <source>
        <dbReference type="SAM" id="SignalP"/>
    </source>
</evidence>
<reference evidence="3" key="1">
    <citation type="submission" date="2020-05" db="UniProtKB">
        <authorList>
            <consortium name="EnsemblMetazoa"/>
        </authorList>
    </citation>
    <scope>IDENTIFICATION</scope>
    <source>
        <strain evidence="3">FUMOZ</strain>
    </source>
</reference>
<dbReference type="VEuPathDB" id="VectorBase:AFUN2_003919"/>
<evidence type="ECO:0000313" key="3">
    <source>
        <dbReference type="EnsemblMetazoa" id="AFUN005338-PA"/>
    </source>
</evidence>
<evidence type="ECO:0000256" key="1">
    <source>
        <dbReference type="SAM" id="MobiDB-lite"/>
    </source>
</evidence>
<dbReference type="EnsemblMetazoa" id="AFUN005338-RA">
    <property type="protein sequence ID" value="AFUN005338-PA"/>
    <property type="gene ID" value="AFUN005338"/>
</dbReference>
<feature type="chain" id="PRO_5008134473" evidence="2">
    <location>
        <begin position="28"/>
        <end position="164"/>
    </location>
</feature>
<protein>
    <submittedName>
        <fullName evidence="3">Uncharacterized protein</fullName>
    </submittedName>
</protein>
<dbReference type="VEuPathDB" id="VectorBase:AFUN005338"/>
<dbReference type="AlphaFoldDB" id="A0A182RGH9"/>
<feature type="region of interest" description="Disordered" evidence="1">
    <location>
        <begin position="61"/>
        <end position="85"/>
    </location>
</feature>
<feature type="compositionally biased region" description="Low complexity" evidence="1">
    <location>
        <begin position="67"/>
        <end position="85"/>
    </location>
</feature>
<proteinExistence type="predicted"/>
<organism evidence="3">
    <name type="scientific">Anopheles funestus</name>
    <name type="common">African malaria mosquito</name>
    <dbReference type="NCBI Taxonomy" id="62324"/>
    <lineage>
        <taxon>Eukaryota</taxon>
        <taxon>Metazoa</taxon>
        <taxon>Ecdysozoa</taxon>
        <taxon>Arthropoda</taxon>
        <taxon>Hexapoda</taxon>
        <taxon>Insecta</taxon>
        <taxon>Pterygota</taxon>
        <taxon>Neoptera</taxon>
        <taxon>Endopterygota</taxon>
        <taxon>Diptera</taxon>
        <taxon>Nematocera</taxon>
        <taxon>Culicoidea</taxon>
        <taxon>Culicidae</taxon>
        <taxon>Anophelinae</taxon>
        <taxon>Anopheles</taxon>
    </lineage>
</organism>
<keyword evidence="2" id="KW-0732">Signal</keyword>
<name>A0A182RGH9_ANOFN</name>
<accession>A0A182RGH9</accession>
<feature type="signal peptide" evidence="2">
    <location>
        <begin position="1"/>
        <end position="27"/>
    </location>
</feature>
<sequence>MVGSVFKSGNYFLVGLFGALLIGTVLGSPLPQQDDSSNEIDPVTISINEPSDRIMITTTERMSTSGSTTTERMITSSTTTTERMITSSTTTTEYPYNAIAKIYSPPPSKVGKIQYASGVLKFDVGHNEDYNKRALEEYNYHFARREMNLPPTTKRFNFAPPSKY</sequence>